<dbReference type="EMBL" id="CAJVQB010070940">
    <property type="protein sequence ID" value="CAG8843001.1"/>
    <property type="molecule type" value="Genomic_DNA"/>
</dbReference>
<dbReference type="Proteomes" id="UP000789901">
    <property type="component" value="Unassembled WGS sequence"/>
</dbReference>
<evidence type="ECO:0000313" key="1">
    <source>
        <dbReference type="EMBL" id="CAG8843001.1"/>
    </source>
</evidence>
<comment type="caution">
    <text evidence="1">The sequence shown here is derived from an EMBL/GenBank/DDBJ whole genome shotgun (WGS) entry which is preliminary data.</text>
</comment>
<keyword evidence="2" id="KW-1185">Reference proteome</keyword>
<accession>A0ABN7WX93</accession>
<sequence>ILNDGQYLVLCAWKKQTELLSQALYVEIDMAFKRVYDFDEYYLKKTKDERLDDYLQDLGSYYNDGWYTPIWEVEDPIADFV</sequence>
<proteinExistence type="predicted"/>
<name>A0ABN7WX93_GIGMA</name>
<feature type="non-terminal residue" evidence="1">
    <location>
        <position position="1"/>
    </location>
</feature>
<organism evidence="1 2">
    <name type="scientific">Gigaspora margarita</name>
    <dbReference type="NCBI Taxonomy" id="4874"/>
    <lineage>
        <taxon>Eukaryota</taxon>
        <taxon>Fungi</taxon>
        <taxon>Fungi incertae sedis</taxon>
        <taxon>Mucoromycota</taxon>
        <taxon>Glomeromycotina</taxon>
        <taxon>Glomeromycetes</taxon>
        <taxon>Diversisporales</taxon>
        <taxon>Gigasporaceae</taxon>
        <taxon>Gigaspora</taxon>
    </lineage>
</organism>
<gene>
    <name evidence="1" type="ORF">GMARGA_LOCUS36299</name>
</gene>
<evidence type="ECO:0000313" key="2">
    <source>
        <dbReference type="Proteomes" id="UP000789901"/>
    </source>
</evidence>
<reference evidence="1 2" key="1">
    <citation type="submission" date="2021-06" db="EMBL/GenBank/DDBJ databases">
        <authorList>
            <person name="Kallberg Y."/>
            <person name="Tangrot J."/>
            <person name="Rosling A."/>
        </authorList>
    </citation>
    <scope>NUCLEOTIDE SEQUENCE [LARGE SCALE GENOMIC DNA]</scope>
    <source>
        <strain evidence="1 2">120-4 pot B 10/14</strain>
    </source>
</reference>
<protein>
    <submittedName>
        <fullName evidence="1">45226_t:CDS:1</fullName>
    </submittedName>
</protein>